<organism evidence="4 5">
    <name type="scientific">Mycetocola zhadangensis</name>
    <dbReference type="NCBI Taxonomy" id="1164595"/>
    <lineage>
        <taxon>Bacteria</taxon>
        <taxon>Bacillati</taxon>
        <taxon>Actinomycetota</taxon>
        <taxon>Actinomycetes</taxon>
        <taxon>Micrococcales</taxon>
        <taxon>Microbacteriaceae</taxon>
        <taxon>Mycetocola</taxon>
    </lineage>
</organism>
<proteinExistence type="predicted"/>
<gene>
    <name evidence="4" type="ORF">D9V28_01015</name>
</gene>
<comment type="caution">
    <text evidence="4">The sequence shown here is derived from an EMBL/GenBank/DDBJ whole genome shotgun (WGS) entry which is preliminary data.</text>
</comment>
<dbReference type="PROSITE" id="PS51000">
    <property type="entry name" value="HTH_DEOR_2"/>
    <property type="match status" value="1"/>
</dbReference>
<dbReference type="SMART" id="SM00420">
    <property type="entry name" value="HTH_DEOR"/>
    <property type="match status" value="1"/>
</dbReference>
<protein>
    <submittedName>
        <fullName evidence="4">DeoR/GlpR transcriptional regulator</fullName>
    </submittedName>
</protein>
<dbReference type="Pfam" id="PF08220">
    <property type="entry name" value="HTH_DeoR"/>
    <property type="match status" value="1"/>
</dbReference>
<dbReference type="SUPFAM" id="SSF46785">
    <property type="entry name" value="Winged helix' DNA-binding domain"/>
    <property type="match status" value="1"/>
</dbReference>
<accession>A0A3L7J4P8</accession>
<evidence type="ECO:0000259" key="3">
    <source>
        <dbReference type="PROSITE" id="PS51000"/>
    </source>
</evidence>
<sequence>MGDSSAGSGAKGDTVPAVVRRERMADLIASRGFLRVSDLSETFGVSEVTVRSDLAALDDGHAIRRVHGGAVPRGQRVREASFEKSLEASALAKRNIGTNAAVLVSSGQSILLDVGTTALAVAQALAAREDLEDLVIITNGLNIALELEAQIPRFTVIVTGGALRPLQHSLVHPLARTVLDQVHADIAFIGCNGVDPVAGVTNVNLPEAEVKQLMVSSADRVVVVADASKLGQVSLGAVAPIGAVDVLITSDGADASVLADLAAAGVEVVTA</sequence>
<reference evidence="4 5" key="1">
    <citation type="submission" date="2018-10" db="EMBL/GenBank/DDBJ databases">
        <authorList>
            <person name="Li J."/>
        </authorList>
    </citation>
    <scope>NUCLEOTIDE SEQUENCE [LARGE SCALE GENOMIC DNA]</scope>
    <source>
        <strain evidence="4 5">ZD1-4</strain>
    </source>
</reference>
<keyword evidence="5" id="KW-1185">Reference proteome</keyword>
<dbReference type="InterPro" id="IPR001034">
    <property type="entry name" value="DeoR_HTH"/>
</dbReference>
<dbReference type="OrthoDB" id="7688673at2"/>
<dbReference type="PRINTS" id="PR00037">
    <property type="entry name" value="HTHLACR"/>
</dbReference>
<dbReference type="InterPro" id="IPR050313">
    <property type="entry name" value="Carb_Metab_HTH_regulators"/>
</dbReference>
<dbReference type="Proteomes" id="UP000282460">
    <property type="component" value="Unassembled WGS sequence"/>
</dbReference>
<dbReference type="Gene3D" id="3.40.50.1360">
    <property type="match status" value="1"/>
</dbReference>
<keyword evidence="2" id="KW-0804">Transcription</keyword>
<dbReference type="RefSeq" id="WP_121657869.1">
    <property type="nucleotide sequence ID" value="NZ_BMEK01000001.1"/>
</dbReference>
<evidence type="ECO:0000313" key="4">
    <source>
        <dbReference type="EMBL" id="RLQ85504.1"/>
    </source>
</evidence>
<dbReference type="SUPFAM" id="SSF100950">
    <property type="entry name" value="NagB/RpiA/CoA transferase-like"/>
    <property type="match status" value="1"/>
</dbReference>
<dbReference type="PANTHER" id="PTHR30363">
    <property type="entry name" value="HTH-TYPE TRANSCRIPTIONAL REGULATOR SRLR-RELATED"/>
    <property type="match status" value="1"/>
</dbReference>
<name>A0A3L7J4P8_9MICO</name>
<dbReference type="Pfam" id="PF00455">
    <property type="entry name" value="DeoRC"/>
    <property type="match status" value="1"/>
</dbReference>
<evidence type="ECO:0000313" key="5">
    <source>
        <dbReference type="Proteomes" id="UP000282460"/>
    </source>
</evidence>
<dbReference type="EMBL" id="RCWJ01000001">
    <property type="protein sequence ID" value="RLQ85504.1"/>
    <property type="molecule type" value="Genomic_DNA"/>
</dbReference>
<dbReference type="PANTHER" id="PTHR30363:SF44">
    <property type="entry name" value="AGA OPERON TRANSCRIPTIONAL REPRESSOR-RELATED"/>
    <property type="match status" value="1"/>
</dbReference>
<evidence type="ECO:0000256" key="1">
    <source>
        <dbReference type="ARBA" id="ARBA00023015"/>
    </source>
</evidence>
<feature type="domain" description="HTH deoR-type" evidence="3">
    <location>
        <begin position="17"/>
        <end position="72"/>
    </location>
</feature>
<keyword evidence="1" id="KW-0805">Transcription regulation</keyword>
<dbReference type="InterPro" id="IPR037171">
    <property type="entry name" value="NagB/RpiA_transferase-like"/>
</dbReference>
<dbReference type="InterPro" id="IPR036390">
    <property type="entry name" value="WH_DNA-bd_sf"/>
</dbReference>
<dbReference type="InterPro" id="IPR014036">
    <property type="entry name" value="DeoR-like_C"/>
</dbReference>
<dbReference type="GO" id="GO:0003700">
    <property type="term" value="F:DNA-binding transcription factor activity"/>
    <property type="evidence" value="ECO:0007669"/>
    <property type="project" value="InterPro"/>
</dbReference>
<evidence type="ECO:0000256" key="2">
    <source>
        <dbReference type="ARBA" id="ARBA00023163"/>
    </source>
</evidence>
<dbReference type="AlphaFoldDB" id="A0A3L7J4P8"/>
<dbReference type="SMART" id="SM01134">
    <property type="entry name" value="DeoRC"/>
    <property type="match status" value="1"/>
</dbReference>